<dbReference type="Gene3D" id="3.30.559.70">
    <property type="entry name" value="Choline/Carnitine o-acyltransferase, domain 2"/>
    <property type="match status" value="1"/>
</dbReference>
<keyword evidence="9 11" id="KW-0012">Acyltransferase</keyword>
<dbReference type="InterPro" id="IPR039551">
    <property type="entry name" value="Cho/carn_acyl_trans"/>
</dbReference>
<evidence type="ECO:0000256" key="6">
    <source>
        <dbReference type="ARBA" id="ARBA00022989"/>
    </source>
</evidence>
<name>A0AAN5I410_9BILA</name>
<dbReference type="PROSITE" id="PS00440">
    <property type="entry name" value="ACYLTRANSF_C_2"/>
    <property type="match status" value="1"/>
</dbReference>
<evidence type="ECO:0000256" key="11">
    <source>
        <dbReference type="RuleBase" id="RU003801"/>
    </source>
</evidence>
<dbReference type="PANTHER" id="PTHR22589">
    <property type="entry name" value="CARNITINE O-ACYLTRANSFERASE"/>
    <property type="match status" value="1"/>
</dbReference>
<evidence type="ECO:0000313" key="14">
    <source>
        <dbReference type="EMBL" id="GMR50071.1"/>
    </source>
</evidence>
<evidence type="ECO:0000256" key="3">
    <source>
        <dbReference type="ARBA" id="ARBA00022679"/>
    </source>
</evidence>
<dbReference type="GO" id="GO:0009437">
    <property type="term" value="P:carnitine metabolic process"/>
    <property type="evidence" value="ECO:0007669"/>
    <property type="project" value="TreeGrafter"/>
</dbReference>
<dbReference type="GO" id="GO:0005739">
    <property type="term" value="C:mitochondrion"/>
    <property type="evidence" value="ECO:0007669"/>
    <property type="project" value="TreeGrafter"/>
</dbReference>
<evidence type="ECO:0000256" key="10">
    <source>
        <dbReference type="PIRSR" id="PIRSR600542-1"/>
    </source>
</evidence>
<dbReference type="InterPro" id="IPR023213">
    <property type="entry name" value="CAT-like_dom_sf"/>
</dbReference>
<keyword evidence="4 12" id="KW-0812">Transmembrane</keyword>
<evidence type="ECO:0000256" key="5">
    <source>
        <dbReference type="ARBA" id="ARBA00022832"/>
    </source>
</evidence>
<evidence type="ECO:0000256" key="8">
    <source>
        <dbReference type="ARBA" id="ARBA00023136"/>
    </source>
</evidence>
<sequence>GKKPNDPPFPLFARFPSRIERAGYQIYNYLDNSLYPVRPLYFGAAVAATAAFFNRSEDGSRLMQMVPTWGDGALAQYAKVGAVSLTVTYIPVCLTRFALRQFYFKYKRWLFEKKPSVLTQVWGVIGSLLSLVSPRLKSCESLLPSLPVPVLEETVKGYLASIRNVCSDEEFAAVEKMAEEFLKGEGRTLQRYTKLYSMFTENYVTGFWEKYAYLYSRSPLLINSSVVHLDNFVNIPATQAVRAAHIAYIEFLSHLAIDRQTYKPPGSGLLCARHYDRLYAIARVPGAEVDHHENYGISRHVVVLYNGGIYKVQVVDENDRIYSIDQLTDIFTELLVRADTEVSGAEGRVPALTHDTRNGWHANRSRFFESTPGNSKALKLIESAAFAITLSDEENWDYDPENPALLSRFMKDTLTGQGANRWVDKSLNYVIGTNGRYGGTGEHSIVDGSEFDHIMEYFVWMENDILTYPSLDDQRAREKAFDVVEAGKRVKFAERLEIDVSQEMASEIDRCYSAHQEAANDVDLEALVFRRWGKGRIKKCGCSPDAFIQMAIQLANYRDQGRFVLTYEATSARFFANSRTETLRSVTDASCAFVRAMEDGGETDKTHCITLLRSACELHSTRNRDCMVGRGVDRHLFVLFVMAKARGITSPLLDHYIKQEWLLSTSHLPNVTNTMKEDGDDANKSWLGASFGAVAKTGYGVCYRLAGNHSIVVYISSYHSAKNTNSARFRGRLERALGEMSALFD</sequence>
<keyword evidence="15" id="KW-1185">Reference proteome</keyword>
<keyword evidence="6 12" id="KW-1133">Transmembrane helix</keyword>
<dbReference type="Pfam" id="PF00755">
    <property type="entry name" value="Carn_acyltransf"/>
    <property type="match status" value="1"/>
</dbReference>
<dbReference type="InterPro" id="IPR000542">
    <property type="entry name" value="Carn_acyl_trans"/>
</dbReference>
<dbReference type="FunFam" id="3.30.559.10:FF:000002">
    <property type="entry name" value="carnitine O-palmitoyltransferase 1, liver isoform"/>
    <property type="match status" value="1"/>
</dbReference>
<reference evidence="15" key="1">
    <citation type="submission" date="2022-10" db="EMBL/GenBank/DDBJ databases">
        <title>Genome assembly of Pristionchus species.</title>
        <authorList>
            <person name="Yoshida K."/>
            <person name="Sommer R.J."/>
        </authorList>
    </citation>
    <scope>NUCLEOTIDE SEQUENCE [LARGE SCALE GENOMIC DNA]</scope>
    <source>
        <strain evidence="15">RS5460</strain>
    </source>
</reference>
<keyword evidence="5" id="KW-0276">Fatty acid metabolism</keyword>
<dbReference type="PROSITE" id="PS00439">
    <property type="entry name" value="ACYLTRANSF_C_1"/>
    <property type="match status" value="1"/>
</dbReference>
<comment type="similarity">
    <text evidence="2 11">Belongs to the carnitine/choline acetyltransferase family.</text>
</comment>
<evidence type="ECO:0000256" key="4">
    <source>
        <dbReference type="ARBA" id="ARBA00022692"/>
    </source>
</evidence>
<dbReference type="GO" id="GO:0006631">
    <property type="term" value="P:fatty acid metabolic process"/>
    <property type="evidence" value="ECO:0007669"/>
    <property type="project" value="UniProtKB-KW"/>
</dbReference>
<dbReference type="AlphaFoldDB" id="A0AAN5I410"/>
<evidence type="ECO:0000256" key="2">
    <source>
        <dbReference type="ARBA" id="ARBA00005232"/>
    </source>
</evidence>
<comment type="subcellular location">
    <subcellularLocation>
        <location evidence="1">Membrane</location>
        <topology evidence="1">Multi-pass membrane protein</topology>
    </subcellularLocation>
</comment>
<organism evidence="14 15">
    <name type="scientific">Pristionchus mayeri</name>
    <dbReference type="NCBI Taxonomy" id="1317129"/>
    <lineage>
        <taxon>Eukaryota</taxon>
        <taxon>Metazoa</taxon>
        <taxon>Ecdysozoa</taxon>
        <taxon>Nematoda</taxon>
        <taxon>Chromadorea</taxon>
        <taxon>Rhabditida</taxon>
        <taxon>Rhabditina</taxon>
        <taxon>Diplogasteromorpha</taxon>
        <taxon>Diplogasteroidea</taxon>
        <taxon>Neodiplogasteridae</taxon>
        <taxon>Pristionchus</taxon>
    </lineage>
</organism>
<protein>
    <recommendedName>
        <fullName evidence="13">Choline/carnitine acyltransferase domain-containing protein</fullName>
    </recommendedName>
</protein>
<evidence type="ECO:0000256" key="1">
    <source>
        <dbReference type="ARBA" id="ARBA00004141"/>
    </source>
</evidence>
<feature type="transmembrane region" description="Helical" evidence="12">
    <location>
        <begin position="74"/>
        <end position="97"/>
    </location>
</feature>
<feature type="active site" description="Proton acceptor" evidence="10">
    <location>
        <position position="443"/>
    </location>
</feature>
<keyword evidence="3 11" id="KW-0808">Transferase</keyword>
<dbReference type="Gene3D" id="3.30.559.10">
    <property type="entry name" value="Chloramphenicol acetyltransferase-like domain"/>
    <property type="match status" value="1"/>
</dbReference>
<accession>A0AAN5I410</accession>
<evidence type="ECO:0000256" key="12">
    <source>
        <dbReference type="SAM" id="Phobius"/>
    </source>
</evidence>
<dbReference type="Proteomes" id="UP001328107">
    <property type="component" value="Unassembled WGS sequence"/>
</dbReference>
<dbReference type="SUPFAM" id="SSF52777">
    <property type="entry name" value="CoA-dependent acyltransferases"/>
    <property type="match status" value="2"/>
</dbReference>
<dbReference type="InterPro" id="IPR042231">
    <property type="entry name" value="Cho/carn_acyl_trans_2"/>
</dbReference>
<dbReference type="GO" id="GO:0004095">
    <property type="term" value="F:carnitine O-palmitoyltransferase activity"/>
    <property type="evidence" value="ECO:0007669"/>
    <property type="project" value="TreeGrafter"/>
</dbReference>
<proteinExistence type="inferred from homology"/>
<feature type="non-terminal residue" evidence="14">
    <location>
        <position position="1"/>
    </location>
</feature>
<evidence type="ECO:0000313" key="15">
    <source>
        <dbReference type="Proteomes" id="UP001328107"/>
    </source>
</evidence>
<keyword evidence="7" id="KW-0443">Lipid metabolism</keyword>
<evidence type="ECO:0000256" key="7">
    <source>
        <dbReference type="ARBA" id="ARBA00023098"/>
    </source>
</evidence>
<evidence type="ECO:0000256" key="9">
    <source>
        <dbReference type="ARBA" id="ARBA00023315"/>
    </source>
</evidence>
<evidence type="ECO:0000259" key="13">
    <source>
        <dbReference type="Pfam" id="PF00755"/>
    </source>
</evidence>
<gene>
    <name evidence="14" type="ORF">PMAYCL1PPCAC_20266</name>
</gene>
<keyword evidence="8 12" id="KW-0472">Membrane</keyword>
<feature type="domain" description="Choline/carnitine acyltransferase" evidence="13">
    <location>
        <begin position="146"/>
        <end position="734"/>
    </location>
</feature>
<dbReference type="GO" id="GO:0016020">
    <property type="term" value="C:membrane"/>
    <property type="evidence" value="ECO:0007669"/>
    <property type="project" value="UniProtKB-SubCell"/>
</dbReference>
<dbReference type="PANTHER" id="PTHR22589:SF99">
    <property type="entry name" value="CHOLINE_CARNITINE ACYLTRANSFERASE DOMAIN-CONTAINING PROTEIN"/>
    <property type="match status" value="1"/>
</dbReference>
<comment type="caution">
    <text evidence="14">The sequence shown here is derived from an EMBL/GenBank/DDBJ whole genome shotgun (WGS) entry which is preliminary data.</text>
</comment>
<dbReference type="EMBL" id="BTRK01000004">
    <property type="protein sequence ID" value="GMR50071.1"/>
    <property type="molecule type" value="Genomic_DNA"/>
</dbReference>
<feature type="transmembrane region" description="Helical" evidence="12">
    <location>
        <begin position="35"/>
        <end position="54"/>
    </location>
</feature>